<evidence type="ECO:0000313" key="3">
    <source>
        <dbReference type="Proteomes" id="UP000092460"/>
    </source>
</evidence>
<keyword evidence="1" id="KW-1133">Transmembrane helix</keyword>
<sequence length="95" mass="10537">MSMSEYSIVSQNTFDFEIFLGGSIRPNKGWKAEHKAARTLGIIMGLRIACIIYHYLPTLLVAYSSISSLHHRVANIFVFAKTAGVGFITVDSSLR</sequence>
<keyword evidence="3" id="KW-1185">Reference proteome</keyword>
<keyword evidence="1" id="KW-0472">Membrane</keyword>
<dbReference type="STRING" id="67801.A0A1B0B2K6"/>
<dbReference type="VEuPathDB" id="VectorBase:GPPI016891"/>
<proteinExistence type="predicted"/>
<name>A0A1B0B2K6_9MUSC</name>
<evidence type="ECO:0000313" key="2">
    <source>
        <dbReference type="EnsemblMetazoa" id="GPPI016891-PA"/>
    </source>
</evidence>
<reference evidence="3" key="1">
    <citation type="submission" date="2015-01" db="EMBL/GenBank/DDBJ databases">
        <authorList>
            <person name="Aksoy S."/>
            <person name="Warren W."/>
            <person name="Wilson R.K."/>
        </authorList>
    </citation>
    <scope>NUCLEOTIDE SEQUENCE [LARGE SCALE GENOMIC DNA]</scope>
    <source>
        <strain evidence="3">IAEA</strain>
    </source>
</reference>
<feature type="transmembrane region" description="Helical" evidence="1">
    <location>
        <begin position="76"/>
        <end position="94"/>
    </location>
</feature>
<accession>A0A1B0B2K6</accession>
<dbReference type="Proteomes" id="UP000092460">
    <property type="component" value="Unassembled WGS sequence"/>
</dbReference>
<dbReference type="EMBL" id="JXJN01007683">
    <property type="status" value="NOT_ANNOTATED_CDS"/>
    <property type="molecule type" value="Genomic_DNA"/>
</dbReference>
<dbReference type="AlphaFoldDB" id="A0A1B0B2K6"/>
<keyword evidence="1" id="KW-0812">Transmembrane</keyword>
<organism evidence="2 3">
    <name type="scientific">Glossina palpalis gambiensis</name>
    <dbReference type="NCBI Taxonomy" id="67801"/>
    <lineage>
        <taxon>Eukaryota</taxon>
        <taxon>Metazoa</taxon>
        <taxon>Ecdysozoa</taxon>
        <taxon>Arthropoda</taxon>
        <taxon>Hexapoda</taxon>
        <taxon>Insecta</taxon>
        <taxon>Pterygota</taxon>
        <taxon>Neoptera</taxon>
        <taxon>Endopterygota</taxon>
        <taxon>Diptera</taxon>
        <taxon>Brachycera</taxon>
        <taxon>Muscomorpha</taxon>
        <taxon>Hippoboscoidea</taxon>
        <taxon>Glossinidae</taxon>
        <taxon>Glossina</taxon>
    </lineage>
</organism>
<reference evidence="2" key="2">
    <citation type="submission" date="2020-05" db="UniProtKB">
        <authorList>
            <consortium name="EnsemblMetazoa"/>
        </authorList>
    </citation>
    <scope>IDENTIFICATION</scope>
    <source>
        <strain evidence="2">IAEA</strain>
    </source>
</reference>
<dbReference type="EnsemblMetazoa" id="GPPI016891-RA">
    <property type="protein sequence ID" value="GPPI016891-PA"/>
    <property type="gene ID" value="GPPI016891"/>
</dbReference>
<feature type="transmembrane region" description="Helical" evidence="1">
    <location>
        <begin position="36"/>
        <end position="56"/>
    </location>
</feature>
<evidence type="ECO:0000256" key="1">
    <source>
        <dbReference type="SAM" id="Phobius"/>
    </source>
</evidence>
<protein>
    <submittedName>
        <fullName evidence="2">Uncharacterized protein</fullName>
    </submittedName>
</protein>